<dbReference type="RefSeq" id="WP_058749914.1">
    <property type="nucleotide sequence ID" value="NZ_LDRC01000049.1"/>
</dbReference>
<keyword evidence="1" id="KW-0812">Transmembrane</keyword>
<dbReference type="Proteomes" id="UP000072763">
    <property type="component" value="Unassembled WGS sequence"/>
</dbReference>
<dbReference type="AlphaFoldDB" id="A0A147DQL0"/>
<dbReference type="PATRIC" id="fig|465820.4.peg.2078"/>
<protein>
    <submittedName>
        <fullName evidence="2">Uncharacterized protein</fullName>
    </submittedName>
</protein>
<reference evidence="2 3" key="1">
    <citation type="journal article" date="2016" name="Front. Microbiol.">
        <title>Genomic Resource of Rice Seed Associated Bacteria.</title>
        <authorList>
            <person name="Midha S."/>
            <person name="Bansal K."/>
            <person name="Sharma S."/>
            <person name="Kumar N."/>
            <person name="Patil P.P."/>
            <person name="Chaudhry V."/>
            <person name="Patil P.B."/>
        </authorList>
    </citation>
    <scope>NUCLEOTIDE SEQUENCE [LARGE SCALE GENOMIC DNA]</scope>
    <source>
        <strain evidence="2 3">NS359</strain>
    </source>
</reference>
<feature type="transmembrane region" description="Helical" evidence="1">
    <location>
        <begin position="25"/>
        <end position="46"/>
    </location>
</feature>
<evidence type="ECO:0000313" key="3">
    <source>
        <dbReference type="Proteomes" id="UP000072763"/>
    </source>
</evidence>
<gene>
    <name evidence="2" type="ORF">NS359_09580</name>
</gene>
<feature type="transmembrane region" description="Helical" evidence="1">
    <location>
        <begin position="121"/>
        <end position="139"/>
    </location>
</feature>
<evidence type="ECO:0000313" key="2">
    <source>
        <dbReference type="EMBL" id="KTR51605.1"/>
    </source>
</evidence>
<feature type="transmembrane region" description="Helical" evidence="1">
    <location>
        <begin position="52"/>
        <end position="73"/>
    </location>
</feature>
<organism evidence="2 3">
    <name type="scientific">Curtobacterium oceanosedimentum</name>
    <dbReference type="NCBI Taxonomy" id="465820"/>
    <lineage>
        <taxon>Bacteria</taxon>
        <taxon>Bacillati</taxon>
        <taxon>Actinomycetota</taxon>
        <taxon>Actinomycetes</taxon>
        <taxon>Micrococcales</taxon>
        <taxon>Microbacteriaceae</taxon>
        <taxon>Curtobacterium</taxon>
    </lineage>
</organism>
<dbReference type="EMBL" id="LDRC01000049">
    <property type="protein sequence ID" value="KTR51605.1"/>
    <property type="molecule type" value="Genomic_DNA"/>
</dbReference>
<comment type="caution">
    <text evidence="2">The sequence shown here is derived from an EMBL/GenBank/DDBJ whole genome shotgun (WGS) entry which is preliminary data.</text>
</comment>
<accession>A0A147DQL0</accession>
<evidence type="ECO:0000256" key="1">
    <source>
        <dbReference type="SAM" id="Phobius"/>
    </source>
</evidence>
<sequence>MTGEHGTEATNASARADDDRIDAAGWWQLIALAVGGAVVPTAYFVLRPGPVPSVAVVVLGLALAVALPAAQVWSWSRRGGRAAIVTTRRWVDEGRVPPEVPDAVWRPRVQQWTADARQRRTSGWVFLGLAALWAVLAATGTAGDWGVAVIWGVLGIATLVQGRGDRVGAEQLLGAPDRTTA</sequence>
<dbReference type="OrthoDB" id="5021237at2"/>
<keyword evidence="1" id="KW-0472">Membrane</keyword>
<proteinExistence type="predicted"/>
<dbReference type="STRING" id="465820.NS263_01555"/>
<name>A0A147DQL0_9MICO</name>
<keyword evidence="1" id="KW-1133">Transmembrane helix</keyword>